<keyword evidence="4" id="KW-1185">Reference proteome</keyword>
<gene>
    <name evidence="3" type="ORF">HH214_07035</name>
</gene>
<keyword evidence="1" id="KW-0732">Signal</keyword>
<protein>
    <submittedName>
        <fullName evidence="3">Nuclear transport factor 2 family protein</fullName>
    </submittedName>
</protein>
<feature type="signal peptide" evidence="1">
    <location>
        <begin position="1"/>
        <end position="19"/>
    </location>
</feature>
<evidence type="ECO:0000256" key="1">
    <source>
        <dbReference type="SAM" id="SignalP"/>
    </source>
</evidence>
<organism evidence="3 4">
    <name type="scientific">Mucilaginibacter robiniae</name>
    <dbReference type="NCBI Taxonomy" id="2728022"/>
    <lineage>
        <taxon>Bacteria</taxon>
        <taxon>Pseudomonadati</taxon>
        <taxon>Bacteroidota</taxon>
        <taxon>Sphingobacteriia</taxon>
        <taxon>Sphingobacteriales</taxon>
        <taxon>Sphingobacteriaceae</taxon>
        <taxon>Mucilaginibacter</taxon>
    </lineage>
</organism>
<dbReference type="InterPro" id="IPR032710">
    <property type="entry name" value="NTF2-like_dom_sf"/>
</dbReference>
<dbReference type="Proteomes" id="UP000503278">
    <property type="component" value="Chromosome"/>
</dbReference>
<feature type="chain" id="PRO_5029499538" evidence="1">
    <location>
        <begin position="20"/>
        <end position="139"/>
    </location>
</feature>
<dbReference type="SUPFAM" id="SSF54427">
    <property type="entry name" value="NTF2-like"/>
    <property type="match status" value="1"/>
</dbReference>
<dbReference type="AlphaFoldDB" id="A0A7L5DXZ7"/>
<dbReference type="EMBL" id="CP051682">
    <property type="protein sequence ID" value="QJD95641.1"/>
    <property type="molecule type" value="Genomic_DNA"/>
</dbReference>
<name>A0A7L5DXZ7_9SPHI</name>
<proteinExistence type="predicted"/>
<feature type="domain" description="DUF4440" evidence="2">
    <location>
        <begin position="25"/>
        <end position="133"/>
    </location>
</feature>
<reference evidence="3 4" key="1">
    <citation type="submission" date="2020-04" db="EMBL/GenBank/DDBJ databases">
        <title>Genome sequencing of novel species.</title>
        <authorList>
            <person name="Heo J."/>
            <person name="Kim S.-J."/>
            <person name="Kim J.-S."/>
            <person name="Hong S.-B."/>
            <person name="Kwon S.-W."/>
        </authorList>
    </citation>
    <scope>NUCLEOTIDE SEQUENCE [LARGE SCALE GENOMIC DNA]</scope>
    <source>
        <strain evidence="3 4">F39-2</strain>
    </source>
</reference>
<dbReference type="PROSITE" id="PS51257">
    <property type="entry name" value="PROKAR_LIPOPROTEIN"/>
    <property type="match status" value="1"/>
</dbReference>
<evidence type="ECO:0000313" key="4">
    <source>
        <dbReference type="Proteomes" id="UP000503278"/>
    </source>
</evidence>
<sequence>MKNYVLSCFLLLISCFCFAQDRQAILKVLETQRQAWNRGDVEDFMQGYWKSDSLMFVGTGAPTYGWQNTLAHYKKVYPGKAAMGQLTFHILKVQLLDATNAFVMGGWHLKREKDEPGGYFTLWFRKIKGQWKIVVDHTS</sequence>
<dbReference type="Gene3D" id="3.10.450.50">
    <property type="match status" value="1"/>
</dbReference>
<accession>A0A7L5DXZ7</accession>
<dbReference type="RefSeq" id="WP_169606649.1">
    <property type="nucleotide sequence ID" value="NZ_CP051682.1"/>
</dbReference>
<evidence type="ECO:0000313" key="3">
    <source>
        <dbReference type="EMBL" id="QJD95641.1"/>
    </source>
</evidence>
<dbReference type="Pfam" id="PF14534">
    <property type="entry name" value="DUF4440"/>
    <property type="match status" value="1"/>
</dbReference>
<dbReference type="InterPro" id="IPR027843">
    <property type="entry name" value="DUF4440"/>
</dbReference>
<evidence type="ECO:0000259" key="2">
    <source>
        <dbReference type="Pfam" id="PF14534"/>
    </source>
</evidence>
<dbReference type="KEGG" id="mrob:HH214_07035"/>